<proteinExistence type="predicted"/>
<dbReference type="RefSeq" id="XP_060667886.1">
    <property type="nucleotide sequence ID" value="XM_060811903.1"/>
</dbReference>
<gene>
    <name evidence="4" type="primary">LOC132799609</name>
</gene>
<sequence length="322" mass="36505">MVSSLMESDGSWNMERIRLLFNRDTVNNICKIPCTNRNLDHKLIWIGNSNGCFSVKSAYKMEFYDKGVVSQWWKHIWTSKIHERLKFFLWKLANNGLTTASNLLSRNMVINRRDCVHGCGQLESSWHLFFLCQITRALWFAMPSSIKWDSLQDKSLKQKLNLLINPSGTLPTNVLSSIPYGQVEKAKAILSQTRTEGMATHSNNTLWEKPPCQSIKINTDAAVKEGKSMIGVVARNHLGEVQKIKAVRLQSDIPELAEAFGVLQGLKLASKEGWSKVWCQSDARNVITKINNPTGQNTHWAAEGIFTDIVRLKHQCLVHLVS</sequence>
<dbReference type="Gene3D" id="3.30.420.10">
    <property type="entry name" value="Ribonuclease H-like superfamily/Ribonuclease H"/>
    <property type="match status" value="1"/>
</dbReference>
<dbReference type="Proteomes" id="UP001652623">
    <property type="component" value="Chromosome 10"/>
</dbReference>
<dbReference type="Pfam" id="PF13966">
    <property type="entry name" value="zf-RVT"/>
    <property type="match status" value="1"/>
</dbReference>
<organism evidence="3 4">
    <name type="scientific">Ziziphus jujuba</name>
    <name type="common">Chinese jujube</name>
    <name type="synonym">Ziziphus sativa</name>
    <dbReference type="NCBI Taxonomy" id="326968"/>
    <lineage>
        <taxon>Eukaryota</taxon>
        <taxon>Viridiplantae</taxon>
        <taxon>Streptophyta</taxon>
        <taxon>Embryophyta</taxon>
        <taxon>Tracheophyta</taxon>
        <taxon>Spermatophyta</taxon>
        <taxon>Magnoliopsida</taxon>
        <taxon>eudicotyledons</taxon>
        <taxon>Gunneridae</taxon>
        <taxon>Pentapetalae</taxon>
        <taxon>rosids</taxon>
        <taxon>fabids</taxon>
        <taxon>Rosales</taxon>
        <taxon>Rhamnaceae</taxon>
        <taxon>Paliureae</taxon>
        <taxon>Ziziphus</taxon>
    </lineage>
</organism>
<name>A0ABM3ZTT0_ZIZJJ</name>
<dbReference type="PANTHER" id="PTHR47723:SF19">
    <property type="entry name" value="POLYNUCLEOTIDYL TRANSFERASE, RIBONUCLEASE H-LIKE SUPERFAMILY PROTEIN"/>
    <property type="match status" value="1"/>
</dbReference>
<dbReference type="InterPro" id="IPR002156">
    <property type="entry name" value="RNaseH_domain"/>
</dbReference>
<feature type="domain" description="RNase H type-1" evidence="1">
    <location>
        <begin position="218"/>
        <end position="301"/>
    </location>
</feature>
<dbReference type="CDD" id="cd06222">
    <property type="entry name" value="RNase_H_like"/>
    <property type="match status" value="1"/>
</dbReference>
<feature type="domain" description="Reverse transcriptase zinc-binding" evidence="2">
    <location>
        <begin position="53"/>
        <end position="139"/>
    </location>
</feature>
<protein>
    <submittedName>
        <fullName evidence="4">Uncharacterized protein LOC132799609</fullName>
    </submittedName>
</protein>
<reference evidence="4" key="1">
    <citation type="submission" date="2025-08" db="UniProtKB">
        <authorList>
            <consortium name="RefSeq"/>
        </authorList>
    </citation>
    <scope>IDENTIFICATION</scope>
    <source>
        <tissue evidence="4">Seedling</tissue>
    </source>
</reference>
<dbReference type="InterPro" id="IPR036397">
    <property type="entry name" value="RNaseH_sf"/>
</dbReference>
<evidence type="ECO:0000313" key="3">
    <source>
        <dbReference type="Proteomes" id="UP001652623"/>
    </source>
</evidence>
<dbReference type="PANTHER" id="PTHR47723">
    <property type="entry name" value="OS05G0353850 PROTEIN"/>
    <property type="match status" value="1"/>
</dbReference>
<dbReference type="Pfam" id="PF13456">
    <property type="entry name" value="RVT_3"/>
    <property type="match status" value="1"/>
</dbReference>
<keyword evidence="3" id="KW-1185">Reference proteome</keyword>
<dbReference type="InterPro" id="IPR044730">
    <property type="entry name" value="RNase_H-like_dom_plant"/>
</dbReference>
<dbReference type="GeneID" id="132799609"/>
<evidence type="ECO:0000259" key="2">
    <source>
        <dbReference type="Pfam" id="PF13966"/>
    </source>
</evidence>
<evidence type="ECO:0000313" key="4">
    <source>
        <dbReference type="RefSeq" id="XP_060667886.1"/>
    </source>
</evidence>
<accession>A0ABM3ZTT0</accession>
<evidence type="ECO:0000259" key="1">
    <source>
        <dbReference type="Pfam" id="PF13456"/>
    </source>
</evidence>
<dbReference type="InterPro" id="IPR026960">
    <property type="entry name" value="RVT-Znf"/>
</dbReference>
<dbReference type="InterPro" id="IPR053151">
    <property type="entry name" value="RNase_H-like"/>
</dbReference>